<keyword evidence="3 4" id="KW-0378">Hydrolase</keyword>
<feature type="domain" description="Nudix hydrolase" evidence="5">
    <location>
        <begin position="126"/>
        <end position="267"/>
    </location>
</feature>
<dbReference type="InterPro" id="IPR015797">
    <property type="entry name" value="NUDIX_hydrolase-like_dom_sf"/>
</dbReference>
<dbReference type="GO" id="GO:0016787">
    <property type="term" value="F:hydrolase activity"/>
    <property type="evidence" value="ECO:0007669"/>
    <property type="project" value="UniProtKB-KW"/>
</dbReference>
<evidence type="ECO:0000256" key="2">
    <source>
        <dbReference type="ARBA" id="ARBA00005582"/>
    </source>
</evidence>
<name>A0A7Y9DJZ0_9ACTN</name>
<dbReference type="PANTHER" id="PTHR43046">
    <property type="entry name" value="GDP-MANNOSE MANNOSYL HYDROLASE"/>
    <property type="match status" value="1"/>
</dbReference>
<dbReference type="PRINTS" id="PR00502">
    <property type="entry name" value="NUDIXFAMILY"/>
</dbReference>
<protein>
    <submittedName>
        <fullName evidence="6">ADP-ribose pyrophosphatase YjhB (NUDIX family)</fullName>
    </submittedName>
</protein>
<evidence type="ECO:0000313" key="7">
    <source>
        <dbReference type="Proteomes" id="UP000521922"/>
    </source>
</evidence>
<dbReference type="Gene3D" id="3.90.79.10">
    <property type="entry name" value="Nucleoside Triphosphate Pyrophosphohydrolase"/>
    <property type="match status" value="1"/>
</dbReference>
<evidence type="ECO:0000313" key="6">
    <source>
        <dbReference type="EMBL" id="NYD21978.1"/>
    </source>
</evidence>
<dbReference type="InterPro" id="IPR020476">
    <property type="entry name" value="Nudix_hydrolase"/>
</dbReference>
<dbReference type="PANTHER" id="PTHR43046:SF16">
    <property type="entry name" value="ADP-RIBOSE PYROPHOSPHATASE YJHB-RELATED"/>
    <property type="match status" value="1"/>
</dbReference>
<dbReference type="CDD" id="cd02883">
    <property type="entry name" value="NUDIX_Hydrolase"/>
    <property type="match status" value="1"/>
</dbReference>
<dbReference type="AlphaFoldDB" id="A0A7Y9DJZ0"/>
<dbReference type="RefSeq" id="WP_179750656.1">
    <property type="nucleotide sequence ID" value="NZ_BAAAGN010000005.1"/>
</dbReference>
<evidence type="ECO:0000256" key="1">
    <source>
        <dbReference type="ARBA" id="ARBA00001946"/>
    </source>
</evidence>
<dbReference type="InterPro" id="IPR020084">
    <property type="entry name" value="NUDIX_hydrolase_CS"/>
</dbReference>
<accession>A0A7Y9DJZ0</accession>
<evidence type="ECO:0000256" key="4">
    <source>
        <dbReference type="RuleBase" id="RU003476"/>
    </source>
</evidence>
<dbReference type="EMBL" id="JACCBB010000001">
    <property type="protein sequence ID" value="NYD21978.1"/>
    <property type="molecule type" value="Genomic_DNA"/>
</dbReference>
<dbReference type="PROSITE" id="PS00893">
    <property type="entry name" value="NUDIX_BOX"/>
    <property type="match status" value="1"/>
</dbReference>
<comment type="cofactor">
    <cofactor evidence="1">
        <name>Mg(2+)</name>
        <dbReference type="ChEBI" id="CHEBI:18420"/>
    </cofactor>
</comment>
<dbReference type="Proteomes" id="UP000521922">
    <property type="component" value="Unassembled WGS sequence"/>
</dbReference>
<dbReference type="Pfam" id="PF00293">
    <property type="entry name" value="NUDIX"/>
    <property type="match status" value="1"/>
</dbReference>
<reference evidence="6 7" key="1">
    <citation type="submission" date="2020-07" db="EMBL/GenBank/DDBJ databases">
        <title>Sequencing the genomes of 1000 actinobacteria strains.</title>
        <authorList>
            <person name="Klenk H.-P."/>
        </authorList>
    </citation>
    <scope>NUCLEOTIDE SEQUENCE [LARGE SCALE GENOMIC DNA]</scope>
    <source>
        <strain evidence="6 7">DSM 7487</strain>
    </source>
</reference>
<comment type="caution">
    <text evidence="6">The sequence shown here is derived from an EMBL/GenBank/DDBJ whole genome shotgun (WGS) entry which is preliminary data.</text>
</comment>
<organism evidence="6 7">
    <name type="scientific">Kineococcus aurantiacus</name>
    <dbReference type="NCBI Taxonomy" id="37633"/>
    <lineage>
        <taxon>Bacteria</taxon>
        <taxon>Bacillati</taxon>
        <taxon>Actinomycetota</taxon>
        <taxon>Actinomycetes</taxon>
        <taxon>Kineosporiales</taxon>
        <taxon>Kineosporiaceae</taxon>
        <taxon>Kineococcus</taxon>
    </lineage>
</organism>
<dbReference type="InterPro" id="IPR000086">
    <property type="entry name" value="NUDIX_hydrolase_dom"/>
</dbReference>
<gene>
    <name evidence="6" type="ORF">BJ968_001518</name>
</gene>
<proteinExistence type="inferred from homology"/>
<dbReference type="SUPFAM" id="SSF55811">
    <property type="entry name" value="Nudix"/>
    <property type="match status" value="1"/>
</dbReference>
<evidence type="ECO:0000256" key="3">
    <source>
        <dbReference type="ARBA" id="ARBA00022801"/>
    </source>
</evidence>
<keyword evidence="7" id="KW-1185">Reference proteome</keyword>
<dbReference type="PROSITE" id="PS51462">
    <property type="entry name" value="NUDIX"/>
    <property type="match status" value="1"/>
</dbReference>
<sequence length="267" mass="27672">MSRLQRVAVHAAVVADGSLLVRDGVLPWALLAHGETPAAALQRVLGPGARVGELLAVVDGRRAHEGLDLHTVHLVLAATAAGDLPGTRRVPVPTDWPLAADALVALDPAELVRLAPAADAGAPVVRQRLACYAVVVSGGSLLLTRLSALTPSPGRWTLPGGGVDHGEHPLTAVVREVHEETGMDVTVTGLAEIGAEHFTGRSPRGVLEDFHAVRILVTAEPVQVREPEVLDVGGSTDLARWVPLAEADGIGLVGVAQRGLNIALSSF</sequence>
<comment type="similarity">
    <text evidence="2 4">Belongs to the Nudix hydrolase family.</text>
</comment>
<evidence type="ECO:0000259" key="5">
    <source>
        <dbReference type="PROSITE" id="PS51462"/>
    </source>
</evidence>